<dbReference type="EMBL" id="OBEI01000002">
    <property type="protein sequence ID" value="SNZ06603.1"/>
    <property type="molecule type" value="Genomic_DNA"/>
</dbReference>
<dbReference type="AlphaFoldDB" id="A0A285NCH1"/>
<name>A0A285NCH1_9AQUI</name>
<protein>
    <submittedName>
        <fullName evidence="1">Uncharacterized protein</fullName>
    </submittedName>
</protein>
<sequence length="690" mass="81491">MRIHFFIMVLIIFFSFKLSIATSLDKKVNSVLSEGLYPVGKLITYKELNNLEVISMSVISIESNDSRFKEISFILKDGKIFDKVKGVPVKISDRQVFFYDRYNFYTFQLSNGKILKENKVEADFFKRVYKNNLIVIDGKEIYIKEKKLIKGNNSSELTFVELDIPDYYSISVLNFHYCEGNLLGIFKLRNSTIFFLIDINTGKIKRKLTFPFEEKVDFYACIDDKILVNKQGLRFLTWDKTYEELTEYIFKAEKPVIKKIASIKNLSRNTKAKIYPQRELKYILIDSVDKTGKEIFFEIDGKQIPYYVKGENIRVFDINGNLLKEISLEISGFTEKWLIESSIFIKKFEPIGITEKCKSYKWCTVEGDCIYRYSLKEDTVKKILCYQRYPENEFFKMIFYKDQTIDISPTVIPNRYFVVVYPGEYCVRPSFQGECSKYKKFDGFIYILNDKKDVLFSKKLSKKDKVLRTIRSFPFGVFYISHKDRKLYMATPEGNTEELYKFDTQIDKISTTFPEKAPYLILFNTGKKKIAFNIFLKKFITFDNCDTYNTLAVCKGRNSTIRSIIDFYTGNEPFIKHRKIESFPICVVDNYILFYKEIYSQRISNVEKILIPVYSVRENRLVDTVVIDYKRNPRDFICYGKYLIEEIRGRKRSLYGLKSIEIYEIDASRKVKKKENKSVISSYKKSEKYK</sequence>
<proteinExistence type="predicted"/>
<organism evidence="1 2">
    <name type="scientific">Persephonella hydrogeniphila</name>
    <dbReference type="NCBI Taxonomy" id="198703"/>
    <lineage>
        <taxon>Bacteria</taxon>
        <taxon>Pseudomonadati</taxon>
        <taxon>Aquificota</taxon>
        <taxon>Aquificia</taxon>
        <taxon>Aquificales</taxon>
        <taxon>Hydrogenothermaceae</taxon>
        <taxon>Persephonella</taxon>
    </lineage>
</organism>
<accession>A0A285NCH1</accession>
<evidence type="ECO:0000313" key="1">
    <source>
        <dbReference type="EMBL" id="SNZ06603.1"/>
    </source>
</evidence>
<gene>
    <name evidence="1" type="ORF">SAMN06265182_0733</name>
</gene>
<evidence type="ECO:0000313" key="2">
    <source>
        <dbReference type="Proteomes" id="UP000219036"/>
    </source>
</evidence>
<dbReference type="Proteomes" id="UP000219036">
    <property type="component" value="Unassembled WGS sequence"/>
</dbReference>
<dbReference type="RefSeq" id="WP_096999914.1">
    <property type="nucleotide sequence ID" value="NZ_OBEI01000002.1"/>
</dbReference>
<keyword evidence="2" id="KW-1185">Reference proteome</keyword>
<reference evidence="2" key="1">
    <citation type="submission" date="2017-09" db="EMBL/GenBank/DDBJ databases">
        <authorList>
            <person name="Varghese N."/>
            <person name="Submissions S."/>
        </authorList>
    </citation>
    <scope>NUCLEOTIDE SEQUENCE [LARGE SCALE GENOMIC DNA]</scope>
    <source>
        <strain evidence="2">DSM 15103</strain>
    </source>
</reference>